<proteinExistence type="predicted"/>
<keyword evidence="1" id="KW-0472">Membrane</keyword>
<keyword evidence="1" id="KW-1133">Transmembrane helix</keyword>
<keyword evidence="3" id="KW-1185">Reference proteome</keyword>
<evidence type="ECO:0000256" key="1">
    <source>
        <dbReference type="SAM" id="Phobius"/>
    </source>
</evidence>
<accession>A0A2H3CXB8</accession>
<dbReference type="InParanoid" id="A0A2H3CXB8"/>
<evidence type="ECO:0000313" key="2">
    <source>
        <dbReference type="EMBL" id="PBK86470.1"/>
    </source>
</evidence>
<evidence type="ECO:0000313" key="3">
    <source>
        <dbReference type="Proteomes" id="UP000217790"/>
    </source>
</evidence>
<organism evidence="2 3">
    <name type="scientific">Armillaria gallica</name>
    <name type="common">Bulbous honey fungus</name>
    <name type="synonym">Armillaria bulbosa</name>
    <dbReference type="NCBI Taxonomy" id="47427"/>
    <lineage>
        <taxon>Eukaryota</taxon>
        <taxon>Fungi</taxon>
        <taxon>Dikarya</taxon>
        <taxon>Basidiomycota</taxon>
        <taxon>Agaricomycotina</taxon>
        <taxon>Agaricomycetes</taxon>
        <taxon>Agaricomycetidae</taxon>
        <taxon>Agaricales</taxon>
        <taxon>Marasmiineae</taxon>
        <taxon>Physalacriaceae</taxon>
        <taxon>Armillaria</taxon>
    </lineage>
</organism>
<dbReference type="Proteomes" id="UP000217790">
    <property type="component" value="Unassembled WGS sequence"/>
</dbReference>
<name>A0A2H3CXB8_ARMGA</name>
<sequence length="182" mass="20382">MPVWQGLIKYCLHSGKHMRFPLESGMPLAWFSLIVFKFHYFWTSIIFFAYQTIKPCCRFSLGTQSSMAIDGHKHHALLGCVTMQRLVQQSYPLGLLVQKASIERLDLPQLMKINFPQNSQGMDLVSVNVVNVEEEGHYATTCGRLQKLMAYLRDIAKPQGHLGTLNSLVGQVICNGAPGGAK</sequence>
<dbReference type="AlphaFoldDB" id="A0A2H3CXB8"/>
<reference evidence="3" key="1">
    <citation type="journal article" date="2017" name="Nat. Ecol. Evol.">
        <title>Genome expansion and lineage-specific genetic innovations in the forest pathogenic fungi Armillaria.</title>
        <authorList>
            <person name="Sipos G."/>
            <person name="Prasanna A.N."/>
            <person name="Walter M.C."/>
            <person name="O'Connor E."/>
            <person name="Balint B."/>
            <person name="Krizsan K."/>
            <person name="Kiss B."/>
            <person name="Hess J."/>
            <person name="Varga T."/>
            <person name="Slot J."/>
            <person name="Riley R."/>
            <person name="Boka B."/>
            <person name="Rigling D."/>
            <person name="Barry K."/>
            <person name="Lee J."/>
            <person name="Mihaltcheva S."/>
            <person name="LaButti K."/>
            <person name="Lipzen A."/>
            <person name="Waldron R."/>
            <person name="Moloney N.M."/>
            <person name="Sperisen C."/>
            <person name="Kredics L."/>
            <person name="Vagvoelgyi C."/>
            <person name="Patrignani A."/>
            <person name="Fitzpatrick D."/>
            <person name="Nagy I."/>
            <person name="Doyle S."/>
            <person name="Anderson J.B."/>
            <person name="Grigoriev I.V."/>
            <person name="Gueldener U."/>
            <person name="Muensterkoetter M."/>
            <person name="Nagy L.G."/>
        </authorList>
    </citation>
    <scope>NUCLEOTIDE SEQUENCE [LARGE SCALE GENOMIC DNA]</scope>
    <source>
        <strain evidence="3">Ar21-2</strain>
    </source>
</reference>
<dbReference type="EMBL" id="KZ293684">
    <property type="protein sequence ID" value="PBK86470.1"/>
    <property type="molecule type" value="Genomic_DNA"/>
</dbReference>
<feature type="transmembrane region" description="Helical" evidence="1">
    <location>
        <begin position="28"/>
        <end position="50"/>
    </location>
</feature>
<gene>
    <name evidence="2" type="ORF">ARMGADRAFT_1035637</name>
</gene>
<protein>
    <submittedName>
        <fullName evidence="2">Uncharacterized protein</fullName>
    </submittedName>
</protein>
<keyword evidence="1" id="KW-0812">Transmembrane</keyword>